<evidence type="ECO:0000313" key="3">
    <source>
        <dbReference type="Proteomes" id="UP000028547"/>
    </source>
</evidence>
<feature type="chain" id="PRO_5001781511" evidence="1">
    <location>
        <begin position="24"/>
        <end position="89"/>
    </location>
</feature>
<evidence type="ECO:0000256" key="1">
    <source>
        <dbReference type="SAM" id="SignalP"/>
    </source>
</evidence>
<reference evidence="2 3" key="1">
    <citation type="submission" date="2014-07" db="EMBL/GenBank/DDBJ databases">
        <title>Draft Genome Sequence of Gephyronic Acid Producer, Cystobacter violaceus Strain Cb vi76.</title>
        <authorList>
            <person name="Stevens D.C."/>
            <person name="Young J."/>
            <person name="Carmichael R."/>
            <person name="Tan J."/>
            <person name="Taylor R.E."/>
        </authorList>
    </citation>
    <scope>NUCLEOTIDE SEQUENCE [LARGE SCALE GENOMIC DNA]</scope>
    <source>
        <strain evidence="2 3">Cb vi76</strain>
    </source>
</reference>
<comment type="caution">
    <text evidence="2">The sequence shown here is derived from an EMBL/GenBank/DDBJ whole genome shotgun (WGS) entry which is preliminary data.</text>
</comment>
<sequence length="89" mass="9376">MKKFLTRLSLLGLFAGLAATSFAVPASAAATDRTAAYEGPTTNVADSEIVIIIIETPDEVYYVEYYEYGLAAPTTSASSGALTDAAFDR</sequence>
<evidence type="ECO:0000313" key="2">
    <source>
        <dbReference type="EMBL" id="KFA89758.1"/>
    </source>
</evidence>
<proteinExistence type="predicted"/>
<accession>A0A084SMS3</accession>
<dbReference type="AlphaFoldDB" id="A0A084SMS3"/>
<dbReference type="Proteomes" id="UP000028547">
    <property type="component" value="Unassembled WGS sequence"/>
</dbReference>
<dbReference type="EMBL" id="JPMI01000233">
    <property type="protein sequence ID" value="KFA89758.1"/>
    <property type="molecule type" value="Genomic_DNA"/>
</dbReference>
<keyword evidence="1" id="KW-0732">Signal</keyword>
<organism evidence="2 3">
    <name type="scientific">Archangium violaceum Cb vi76</name>
    <dbReference type="NCBI Taxonomy" id="1406225"/>
    <lineage>
        <taxon>Bacteria</taxon>
        <taxon>Pseudomonadati</taxon>
        <taxon>Myxococcota</taxon>
        <taxon>Myxococcia</taxon>
        <taxon>Myxococcales</taxon>
        <taxon>Cystobacterineae</taxon>
        <taxon>Archangiaceae</taxon>
        <taxon>Archangium</taxon>
    </lineage>
</organism>
<protein>
    <submittedName>
        <fullName evidence="2">Uncharacterized protein</fullName>
    </submittedName>
</protein>
<gene>
    <name evidence="2" type="ORF">Q664_33295</name>
</gene>
<name>A0A084SMS3_9BACT</name>
<feature type="signal peptide" evidence="1">
    <location>
        <begin position="1"/>
        <end position="23"/>
    </location>
</feature>
<dbReference type="RefSeq" id="WP_043404240.1">
    <property type="nucleotide sequence ID" value="NZ_JPMI01000233.1"/>
</dbReference>